<keyword evidence="2" id="KW-0813">Transport</keyword>
<dbReference type="SUPFAM" id="SSF103473">
    <property type="entry name" value="MFS general substrate transporter"/>
    <property type="match status" value="1"/>
</dbReference>
<gene>
    <name evidence="10" type="ORF">G1H10_20905</name>
</gene>
<keyword evidence="3" id="KW-1003">Cell membrane</keyword>
<feature type="transmembrane region" description="Helical" evidence="8">
    <location>
        <begin position="143"/>
        <end position="164"/>
    </location>
</feature>
<evidence type="ECO:0000259" key="9">
    <source>
        <dbReference type="PROSITE" id="PS50850"/>
    </source>
</evidence>
<feature type="transmembrane region" description="Helical" evidence="8">
    <location>
        <begin position="17"/>
        <end position="40"/>
    </location>
</feature>
<feature type="transmembrane region" description="Helical" evidence="8">
    <location>
        <begin position="83"/>
        <end position="102"/>
    </location>
</feature>
<dbReference type="PANTHER" id="PTHR42718:SF46">
    <property type="entry name" value="BLR6921 PROTEIN"/>
    <property type="match status" value="1"/>
</dbReference>
<feature type="transmembrane region" description="Helical" evidence="8">
    <location>
        <begin position="306"/>
        <end position="327"/>
    </location>
</feature>
<evidence type="ECO:0000256" key="7">
    <source>
        <dbReference type="SAM" id="MobiDB-lite"/>
    </source>
</evidence>
<feature type="transmembrane region" description="Helical" evidence="8">
    <location>
        <begin position="204"/>
        <end position="225"/>
    </location>
</feature>
<feature type="region of interest" description="Disordered" evidence="7">
    <location>
        <begin position="472"/>
        <end position="517"/>
    </location>
</feature>
<proteinExistence type="predicted"/>
<evidence type="ECO:0000256" key="8">
    <source>
        <dbReference type="SAM" id="Phobius"/>
    </source>
</evidence>
<keyword evidence="4 8" id="KW-0812">Transmembrane</keyword>
<dbReference type="EMBL" id="JAAGOA010000016">
    <property type="protein sequence ID" value="NEE02629.1"/>
    <property type="molecule type" value="Genomic_DNA"/>
</dbReference>
<feature type="transmembrane region" description="Helical" evidence="8">
    <location>
        <begin position="237"/>
        <end position="254"/>
    </location>
</feature>
<dbReference type="Proteomes" id="UP000475214">
    <property type="component" value="Unassembled WGS sequence"/>
</dbReference>
<dbReference type="Gene3D" id="1.20.1250.20">
    <property type="entry name" value="MFS general substrate transporter like domains"/>
    <property type="match status" value="1"/>
</dbReference>
<comment type="subcellular location">
    <subcellularLocation>
        <location evidence="1">Cell membrane</location>
        <topology evidence="1">Multi-pass membrane protein</topology>
    </subcellularLocation>
</comment>
<evidence type="ECO:0000256" key="5">
    <source>
        <dbReference type="ARBA" id="ARBA00022989"/>
    </source>
</evidence>
<feature type="transmembrane region" description="Helical" evidence="8">
    <location>
        <begin position="108"/>
        <end position="131"/>
    </location>
</feature>
<feature type="transmembrane region" description="Helical" evidence="8">
    <location>
        <begin position="170"/>
        <end position="192"/>
    </location>
</feature>
<evidence type="ECO:0000313" key="10">
    <source>
        <dbReference type="EMBL" id="NEE02629.1"/>
    </source>
</evidence>
<keyword evidence="6 8" id="KW-0472">Membrane</keyword>
<dbReference type="GO" id="GO:0005886">
    <property type="term" value="C:plasma membrane"/>
    <property type="evidence" value="ECO:0007669"/>
    <property type="project" value="UniProtKB-SubCell"/>
</dbReference>
<evidence type="ECO:0000256" key="6">
    <source>
        <dbReference type="ARBA" id="ARBA00023136"/>
    </source>
</evidence>
<dbReference type="PROSITE" id="PS50850">
    <property type="entry name" value="MFS"/>
    <property type="match status" value="1"/>
</dbReference>
<dbReference type="InterPro" id="IPR011701">
    <property type="entry name" value="MFS"/>
</dbReference>
<dbReference type="InterPro" id="IPR036259">
    <property type="entry name" value="MFS_trans_sf"/>
</dbReference>
<name>A0A6L9SC93_9ACTN</name>
<organism evidence="10 11">
    <name type="scientific">Phytoactinopolyspora halotolerans</name>
    <dbReference type="NCBI Taxonomy" id="1981512"/>
    <lineage>
        <taxon>Bacteria</taxon>
        <taxon>Bacillati</taxon>
        <taxon>Actinomycetota</taxon>
        <taxon>Actinomycetes</taxon>
        <taxon>Jiangellales</taxon>
        <taxon>Jiangellaceae</taxon>
        <taxon>Phytoactinopolyspora</taxon>
    </lineage>
</organism>
<dbReference type="AlphaFoldDB" id="A0A6L9SC93"/>
<evidence type="ECO:0000256" key="1">
    <source>
        <dbReference type="ARBA" id="ARBA00004651"/>
    </source>
</evidence>
<dbReference type="RefSeq" id="WP_163741390.1">
    <property type="nucleotide sequence ID" value="NZ_JAAGOA010000016.1"/>
</dbReference>
<keyword evidence="11" id="KW-1185">Reference proteome</keyword>
<evidence type="ECO:0000256" key="4">
    <source>
        <dbReference type="ARBA" id="ARBA00022692"/>
    </source>
</evidence>
<comment type="caution">
    <text evidence="10">The sequence shown here is derived from an EMBL/GenBank/DDBJ whole genome shotgun (WGS) entry which is preliminary data.</text>
</comment>
<feature type="transmembrane region" description="Helical" evidence="8">
    <location>
        <begin position="364"/>
        <end position="383"/>
    </location>
</feature>
<evidence type="ECO:0000313" key="11">
    <source>
        <dbReference type="Proteomes" id="UP000475214"/>
    </source>
</evidence>
<reference evidence="10 11" key="1">
    <citation type="submission" date="2020-02" db="EMBL/GenBank/DDBJ databases">
        <authorList>
            <person name="Li X.-J."/>
            <person name="Han X.-M."/>
        </authorList>
    </citation>
    <scope>NUCLEOTIDE SEQUENCE [LARGE SCALE GENOMIC DNA]</scope>
    <source>
        <strain evidence="10 11">CCTCC AB 2017055</strain>
    </source>
</reference>
<feature type="transmembrane region" description="Helical" evidence="8">
    <location>
        <begin position="274"/>
        <end position="294"/>
    </location>
</feature>
<feature type="transmembrane region" description="Helical" evidence="8">
    <location>
        <begin position="446"/>
        <end position="466"/>
    </location>
</feature>
<dbReference type="CDD" id="cd17321">
    <property type="entry name" value="MFS_MMR_MDR_like"/>
    <property type="match status" value="1"/>
</dbReference>
<feature type="compositionally biased region" description="Basic and acidic residues" evidence="7">
    <location>
        <begin position="487"/>
        <end position="510"/>
    </location>
</feature>
<feature type="transmembrane region" description="Helical" evidence="8">
    <location>
        <begin position="404"/>
        <end position="426"/>
    </location>
</feature>
<evidence type="ECO:0000256" key="3">
    <source>
        <dbReference type="ARBA" id="ARBA00022475"/>
    </source>
</evidence>
<dbReference type="InterPro" id="IPR020846">
    <property type="entry name" value="MFS_dom"/>
</dbReference>
<sequence length="517" mass="52443">MSANVNTIPPVPHRWRVMFLLAAAFFMTILDSTIVVTALPSIGADLALNATGLQWIVTGYVIAYGGLLLFCGRAADLLGRTQLFIAGNALWVLSSMLCGLAPSGEVLIAGRVLQGLAAAVIAPAALSIVMITFPQGPERNKALGIWGGLGGVGATAGLLLGGVLTDGLGWPWIFFVNVPVAVAVLVLSPRLLPRGPLAARSRRRFDAVGAFGLTAALALVVYAVTTVPERGWFDARVAGPFLAAAILGALFVAVENRSPAPLVPFRILRSRVLVGGNLLIFTAGMAVDGMLITLTAHVQRVLGWSALQFGLLAAVMTVTSVLGVMYGQHAVSRSGFRPVGACGGALLAAACLLLTLVRADDARLGVMVAALLVFGAGMGAAFVSSQIAALTGVAEENSGLAAGLVDTSFNIGTGLGVAIATSVALARSGAGEVGASAEALADGYRAAFGAAAAFAALGVVVALYMFRRTSPGPDDDASHADPGCAAGHDDTSRAAGHDDTSRAAGHDDTSRAASLEG</sequence>
<protein>
    <submittedName>
        <fullName evidence="10">MFS transporter</fullName>
    </submittedName>
</protein>
<keyword evidence="5 8" id="KW-1133">Transmembrane helix</keyword>
<accession>A0A6L9SC93</accession>
<feature type="domain" description="Major facilitator superfamily (MFS) profile" evidence="9">
    <location>
        <begin position="17"/>
        <end position="470"/>
    </location>
</feature>
<dbReference type="GO" id="GO:0022857">
    <property type="term" value="F:transmembrane transporter activity"/>
    <property type="evidence" value="ECO:0007669"/>
    <property type="project" value="InterPro"/>
</dbReference>
<dbReference type="Gene3D" id="1.20.1720.10">
    <property type="entry name" value="Multidrug resistance protein D"/>
    <property type="match status" value="1"/>
</dbReference>
<feature type="transmembrane region" description="Helical" evidence="8">
    <location>
        <begin position="52"/>
        <end position="71"/>
    </location>
</feature>
<dbReference type="Pfam" id="PF07690">
    <property type="entry name" value="MFS_1"/>
    <property type="match status" value="1"/>
</dbReference>
<evidence type="ECO:0000256" key="2">
    <source>
        <dbReference type="ARBA" id="ARBA00022448"/>
    </source>
</evidence>
<dbReference type="PANTHER" id="PTHR42718">
    <property type="entry name" value="MAJOR FACILITATOR SUPERFAMILY MULTIDRUG TRANSPORTER MFSC"/>
    <property type="match status" value="1"/>
</dbReference>
<feature type="transmembrane region" description="Helical" evidence="8">
    <location>
        <begin position="339"/>
        <end position="358"/>
    </location>
</feature>